<dbReference type="InterPro" id="IPR006139">
    <property type="entry name" value="D-isomer_2_OHA_DH_cat_dom"/>
</dbReference>
<dbReference type="InterPro" id="IPR029753">
    <property type="entry name" value="D-isomer_DH_CS"/>
</dbReference>
<dbReference type="Gene3D" id="3.40.50.720">
    <property type="entry name" value="NAD(P)-binding Rossmann-like Domain"/>
    <property type="match status" value="2"/>
</dbReference>
<dbReference type="Pfam" id="PF00389">
    <property type="entry name" value="2-Hacid_dh"/>
    <property type="match status" value="1"/>
</dbReference>
<feature type="domain" description="D-isomer specific 2-hydroxyacid dehydrogenase NAD-binding" evidence="7">
    <location>
        <begin position="107"/>
        <end position="281"/>
    </location>
</feature>
<dbReference type="EMBL" id="WMBF01000021">
    <property type="protein sequence ID" value="MBW5420822.1"/>
    <property type="molecule type" value="Genomic_DNA"/>
</dbReference>
<dbReference type="Pfam" id="PF02826">
    <property type="entry name" value="2-Hacid_dh_C"/>
    <property type="match status" value="1"/>
</dbReference>
<protein>
    <recommendedName>
        <fullName evidence="10">Phosphoglycerate dehydrogenase</fullName>
    </recommendedName>
</protein>
<accession>A0ABS6YJU4</accession>
<evidence type="ECO:0008006" key="10">
    <source>
        <dbReference type="Google" id="ProtNLM"/>
    </source>
</evidence>
<dbReference type="InterPro" id="IPR029752">
    <property type="entry name" value="D-isomer_DH_CS1"/>
</dbReference>
<keyword evidence="4" id="KW-0520">NAD</keyword>
<sequence length="308" mass="32052">MSRPVVVVSDPLPEATLAELRPHCELRLVDGRDRADLLASVADAVALIVRSGTQVDHEVLAQAPALKIVARAGVGLDNVDVTYARSAGVTVVNAPDSNTVSVAEFTVGLVIASLRHICAAAQHVSEGEWRRSAFMGGELAGRTLGILGLGRVGRQVARRLTAFEMHVIAYDPHVSAAEAAEVGAELVTFDTLLTTSDVLTIHLPKSPATTGLLGESELARVKPSLCLVNTARGGIVDENALAAALKDGRIACAALDVFAEEPPRASPLLHLPNVLATPHLGAGTDSAQLRAGRSAVHSVLRVLETAGV</sequence>
<dbReference type="InterPro" id="IPR036291">
    <property type="entry name" value="NAD(P)-bd_dom_sf"/>
</dbReference>
<evidence type="ECO:0000256" key="1">
    <source>
        <dbReference type="ARBA" id="ARBA00005854"/>
    </source>
</evidence>
<evidence type="ECO:0000256" key="4">
    <source>
        <dbReference type="ARBA" id="ARBA00023027"/>
    </source>
</evidence>
<evidence type="ECO:0000256" key="3">
    <source>
        <dbReference type="ARBA" id="ARBA00023002"/>
    </source>
</evidence>
<evidence type="ECO:0000256" key="2">
    <source>
        <dbReference type="ARBA" id="ARBA00022605"/>
    </source>
</evidence>
<keyword evidence="9" id="KW-1185">Reference proteome</keyword>
<evidence type="ECO:0000313" key="8">
    <source>
        <dbReference type="EMBL" id="MBW5420822.1"/>
    </source>
</evidence>
<dbReference type="InterPro" id="IPR006140">
    <property type="entry name" value="D-isomer_DH_NAD-bd"/>
</dbReference>
<keyword evidence="3 5" id="KW-0560">Oxidoreductase</keyword>
<dbReference type="PROSITE" id="PS00065">
    <property type="entry name" value="D_2_HYDROXYACID_DH_1"/>
    <property type="match status" value="1"/>
</dbReference>
<reference evidence="8 9" key="1">
    <citation type="submission" date="2019-11" db="EMBL/GenBank/DDBJ databases">
        <authorList>
            <person name="Ay H."/>
        </authorList>
    </citation>
    <scope>NUCLEOTIDE SEQUENCE [LARGE SCALE GENOMIC DNA]</scope>
    <source>
        <strain evidence="8 9">BG9H</strain>
    </source>
</reference>
<dbReference type="SUPFAM" id="SSF52283">
    <property type="entry name" value="Formate/glycerate dehydrogenase catalytic domain-like"/>
    <property type="match status" value="1"/>
</dbReference>
<proteinExistence type="inferred from homology"/>
<evidence type="ECO:0000259" key="7">
    <source>
        <dbReference type="Pfam" id="PF02826"/>
    </source>
</evidence>
<comment type="similarity">
    <text evidence="1 5">Belongs to the D-isomer specific 2-hydroxyacid dehydrogenase family.</text>
</comment>
<evidence type="ECO:0000256" key="5">
    <source>
        <dbReference type="RuleBase" id="RU003719"/>
    </source>
</evidence>
<organism evidence="8 9">
    <name type="scientific">Streptomyces anatolicus</name>
    <dbReference type="NCBI Taxonomy" id="2675858"/>
    <lineage>
        <taxon>Bacteria</taxon>
        <taxon>Bacillati</taxon>
        <taxon>Actinomycetota</taxon>
        <taxon>Actinomycetes</taxon>
        <taxon>Kitasatosporales</taxon>
        <taxon>Streptomycetaceae</taxon>
        <taxon>Streptomyces</taxon>
    </lineage>
</organism>
<name>A0ABS6YJU4_9ACTN</name>
<feature type="domain" description="D-isomer specific 2-hydroxyacid dehydrogenase catalytic" evidence="6">
    <location>
        <begin position="6"/>
        <end position="305"/>
    </location>
</feature>
<comment type="caution">
    <text evidence="8">The sequence shown here is derived from an EMBL/GenBank/DDBJ whole genome shotgun (WGS) entry which is preliminary data.</text>
</comment>
<dbReference type="SUPFAM" id="SSF51735">
    <property type="entry name" value="NAD(P)-binding Rossmann-fold domains"/>
    <property type="match status" value="1"/>
</dbReference>
<evidence type="ECO:0000313" key="9">
    <source>
        <dbReference type="Proteomes" id="UP001197114"/>
    </source>
</evidence>
<dbReference type="InterPro" id="IPR050857">
    <property type="entry name" value="D-2-hydroxyacid_DH"/>
</dbReference>
<dbReference type="Proteomes" id="UP001197114">
    <property type="component" value="Unassembled WGS sequence"/>
</dbReference>
<dbReference type="PANTHER" id="PTHR42789:SF1">
    <property type="entry name" value="D-ISOMER SPECIFIC 2-HYDROXYACID DEHYDROGENASE FAMILY PROTEIN (AFU_ORTHOLOGUE AFUA_6G10090)"/>
    <property type="match status" value="1"/>
</dbReference>
<dbReference type="PROSITE" id="PS00670">
    <property type="entry name" value="D_2_HYDROXYACID_DH_2"/>
    <property type="match status" value="1"/>
</dbReference>
<dbReference type="RefSeq" id="WP_219687383.1">
    <property type="nucleotide sequence ID" value="NZ_WMBF01000021.1"/>
</dbReference>
<dbReference type="PANTHER" id="PTHR42789">
    <property type="entry name" value="D-ISOMER SPECIFIC 2-HYDROXYACID DEHYDROGENASE FAMILY PROTEIN (AFU_ORTHOLOGUE AFUA_6G10090)"/>
    <property type="match status" value="1"/>
</dbReference>
<dbReference type="CDD" id="cd12173">
    <property type="entry name" value="PGDH_4"/>
    <property type="match status" value="1"/>
</dbReference>
<evidence type="ECO:0000259" key="6">
    <source>
        <dbReference type="Pfam" id="PF00389"/>
    </source>
</evidence>
<gene>
    <name evidence="8" type="ORF">GKQ77_04460</name>
</gene>
<dbReference type="PROSITE" id="PS00671">
    <property type="entry name" value="D_2_HYDROXYACID_DH_3"/>
    <property type="match status" value="1"/>
</dbReference>
<keyword evidence="2" id="KW-0028">Amino-acid biosynthesis</keyword>